<evidence type="ECO:0000313" key="1">
    <source>
        <dbReference type="EMBL" id="KAG5630020.1"/>
    </source>
</evidence>
<dbReference type="AlphaFoldDB" id="A0A9J6B002"/>
<reference evidence="1 2" key="1">
    <citation type="submission" date="2020-09" db="EMBL/GenBank/DDBJ databases">
        <title>De no assembly of potato wild relative species, Solanum commersonii.</title>
        <authorList>
            <person name="Cho K."/>
        </authorList>
    </citation>
    <scope>NUCLEOTIDE SEQUENCE [LARGE SCALE GENOMIC DNA]</scope>
    <source>
        <strain evidence="1">LZ3.2</strain>
        <tissue evidence="1">Leaf</tissue>
    </source>
</reference>
<dbReference type="EMBL" id="JACXVP010000001">
    <property type="protein sequence ID" value="KAG5630020.1"/>
    <property type="molecule type" value="Genomic_DNA"/>
</dbReference>
<proteinExistence type="predicted"/>
<gene>
    <name evidence="1" type="ORF">H5410_001737</name>
</gene>
<protein>
    <submittedName>
        <fullName evidence="1">Uncharacterized protein</fullName>
    </submittedName>
</protein>
<organism evidence="1 2">
    <name type="scientific">Solanum commersonii</name>
    <name type="common">Commerson's wild potato</name>
    <name type="synonym">Commerson's nightshade</name>
    <dbReference type="NCBI Taxonomy" id="4109"/>
    <lineage>
        <taxon>Eukaryota</taxon>
        <taxon>Viridiplantae</taxon>
        <taxon>Streptophyta</taxon>
        <taxon>Embryophyta</taxon>
        <taxon>Tracheophyta</taxon>
        <taxon>Spermatophyta</taxon>
        <taxon>Magnoliopsida</taxon>
        <taxon>eudicotyledons</taxon>
        <taxon>Gunneridae</taxon>
        <taxon>Pentapetalae</taxon>
        <taxon>asterids</taxon>
        <taxon>lamiids</taxon>
        <taxon>Solanales</taxon>
        <taxon>Solanaceae</taxon>
        <taxon>Solanoideae</taxon>
        <taxon>Solaneae</taxon>
        <taxon>Solanum</taxon>
    </lineage>
</organism>
<comment type="caution">
    <text evidence="1">The sequence shown here is derived from an EMBL/GenBank/DDBJ whole genome shotgun (WGS) entry which is preliminary data.</text>
</comment>
<accession>A0A9J6B002</accession>
<name>A0A9J6B002_SOLCO</name>
<dbReference type="Proteomes" id="UP000824120">
    <property type="component" value="Chromosome 1"/>
</dbReference>
<evidence type="ECO:0000313" key="2">
    <source>
        <dbReference type="Proteomes" id="UP000824120"/>
    </source>
</evidence>
<sequence>MHAKLISNLATNVAAMTAWSQVSVLSAFMEEIRLQTNNQKNLAINVRVAFMMLTPGVVTHSARSLVPSVVKFGRVECLRVIRARTIEESVDGGLRDVYRNPCTRVAVMGAWAVGLAFLWIKPRRVAT</sequence>
<keyword evidence="2" id="KW-1185">Reference proteome</keyword>